<name>A0A9Q0FNS9_9ROSI</name>
<keyword evidence="5 11" id="KW-0479">Metal-binding</keyword>
<keyword evidence="9" id="KW-0503">Monooxygenase</keyword>
<dbReference type="Pfam" id="PF00067">
    <property type="entry name" value="p450"/>
    <property type="match status" value="5"/>
</dbReference>
<dbReference type="OrthoDB" id="1470350at2759"/>
<comment type="similarity">
    <text evidence="2">Belongs to the cytochrome P450 family.</text>
</comment>
<evidence type="ECO:0000256" key="5">
    <source>
        <dbReference type="ARBA" id="ARBA00022723"/>
    </source>
</evidence>
<dbReference type="GO" id="GO:0016705">
    <property type="term" value="F:oxidoreductase activity, acting on paired donors, with incorporation or reduction of molecular oxygen"/>
    <property type="evidence" value="ECO:0007669"/>
    <property type="project" value="InterPro"/>
</dbReference>
<dbReference type="Gene3D" id="1.10.630.10">
    <property type="entry name" value="Cytochrome P450"/>
    <property type="match status" value="5"/>
</dbReference>
<proteinExistence type="inferred from homology"/>
<organism evidence="13 14">
    <name type="scientific">Turnera subulata</name>
    <dbReference type="NCBI Taxonomy" id="218843"/>
    <lineage>
        <taxon>Eukaryota</taxon>
        <taxon>Viridiplantae</taxon>
        <taxon>Streptophyta</taxon>
        <taxon>Embryophyta</taxon>
        <taxon>Tracheophyta</taxon>
        <taxon>Spermatophyta</taxon>
        <taxon>Magnoliopsida</taxon>
        <taxon>eudicotyledons</taxon>
        <taxon>Gunneridae</taxon>
        <taxon>Pentapetalae</taxon>
        <taxon>rosids</taxon>
        <taxon>fabids</taxon>
        <taxon>Malpighiales</taxon>
        <taxon>Passifloraceae</taxon>
        <taxon>Turnera</taxon>
    </lineage>
</organism>
<keyword evidence="6 12" id="KW-1133">Transmembrane helix</keyword>
<evidence type="ECO:0000256" key="10">
    <source>
        <dbReference type="ARBA" id="ARBA00023136"/>
    </source>
</evidence>
<dbReference type="EMBL" id="JAKUCV010004808">
    <property type="protein sequence ID" value="KAJ4833945.1"/>
    <property type="molecule type" value="Genomic_DNA"/>
</dbReference>
<feature type="transmembrane region" description="Helical" evidence="12">
    <location>
        <begin position="1093"/>
        <end position="1113"/>
    </location>
</feature>
<evidence type="ECO:0000256" key="2">
    <source>
        <dbReference type="ARBA" id="ARBA00010617"/>
    </source>
</evidence>
<dbReference type="Proteomes" id="UP001141552">
    <property type="component" value="Unassembled WGS sequence"/>
</dbReference>
<evidence type="ECO:0000256" key="1">
    <source>
        <dbReference type="ARBA" id="ARBA00004167"/>
    </source>
</evidence>
<dbReference type="InterPro" id="IPR036396">
    <property type="entry name" value="Cyt_P450_sf"/>
</dbReference>
<keyword evidence="4 12" id="KW-0812">Transmembrane</keyword>
<feature type="binding site" description="axial binding residue" evidence="11">
    <location>
        <position position="1967"/>
    </location>
    <ligand>
        <name>heme</name>
        <dbReference type="ChEBI" id="CHEBI:30413"/>
    </ligand>
    <ligandPart>
        <name>Fe</name>
        <dbReference type="ChEBI" id="CHEBI:18248"/>
    </ligandPart>
</feature>
<dbReference type="PRINTS" id="PR00463">
    <property type="entry name" value="EP450I"/>
</dbReference>
<dbReference type="PRINTS" id="PR00385">
    <property type="entry name" value="P450"/>
</dbReference>
<feature type="non-terminal residue" evidence="13">
    <location>
        <position position="2021"/>
    </location>
</feature>
<reference evidence="13" key="1">
    <citation type="submission" date="2022-02" db="EMBL/GenBank/DDBJ databases">
        <authorList>
            <person name="Henning P.M."/>
            <person name="McCubbin A.G."/>
            <person name="Shore J.S."/>
        </authorList>
    </citation>
    <scope>NUCLEOTIDE SEQUENCE</scope>
    <source>
        <strain evidence="13">F60SS</strain>
        <tissue evidence="13">Leaves</tissue>
    </source>
</reference>
<dbReference type="GO" id="GO:0005506">
    <property type="term" value="F:iron ion binding"/>
    <property type="evidence" value="ECO:0007669"/>
    <property type="project" value="InterPro"/>
</dbReference>
<evidence type="ECO:0000256" key="6">
    <source>
        <dbReference type="ARBA" id="ARBA00022989"/>
    </source>
</evidence>
<evidence type="ECO:0000256" key="3">
    <source>
        <dbReference type="ARBA" id="ARBA00022617"/>
    </source>
</evidence>
<evidence type="ECO:0000256" key="4">
    <source>
        <dbReference type="ARBA" id="ARBA00022692"/>
    </source>
</evidence>
<evidence type="ECO:0000313" key="13">
    <source>
        <dbReference type="EMBL" id="KAJ4833945.1"/>
    </source>
</evidence>
<keyword evidence="7" id="KW-0560">Oxidoreductase</keyword>
<feature type="transmembrane region" description="Helical" evidence="12">
    <location>
        <begin position="239"/>
        <end position="260"/>
    </location>
</feature>
<keyword evidence="10 12" id="KW-0472">Membrane</keyword>
<evidence type="ECO:0000313" key="14">
    <source>
        <dbReference type="Proteomes" id="UP001141552"/>
    </source>
</evidence>
<evidence type="ECO:0000256" key="12">
    <source>
        <dbReference type="SAM" id="Phobius"/>
    </source>
</evidence>
<gene>
    <name evidence="13" type="ORF">Tsubulata_016654</name>
</gene>
<dbReference type="PANTHER" id="PTHR24282:SF211">
    <property type="entry name" value="CYTOCHROME P450-RELATED"/>
    <property type="match status" value="1"/>
</dbReference>
<dbReference type="GO" id="GO:0020037">
    <property type="term" value="F:heme binding"/>
    <property type="evidence" value="ECO:0007669"/>
    <property type="project" value="InterPro"/>
</dbReference>
<keyword evidence="3 11" id="KW-0349">Heme</keyword>
<evidence type="ECO:0000256" key="9">
    <source>
        <dbReference type="ARBA" id="ARBA00023033"/>
    </source>
</evidence>
<protein>
    <submittedName>
        <fullName evidence="13">Uncharacterized protein</fullName>
    </submittedName>
</protein>
<dbReference type="InterPro" id="IPR002401">
    <property type="entry name" value="Cyt_P450_E_grp-I"/>
</dbReference>
<comment type="caution">
    <text evidence="13">The sequence shown here is derived from an EMBL/GenBank/DDBJ whole genome shotgun (WGS) entry which is preliminary data.</text>
</comment>
<dbReference type="InterPro" id="IPR017972">
    <property type="entry name" value="Cyt_P450_CS"/>
</dbReference>
<evidence type="ECO:0000256" key="11">
    <source>
        <dbReference type="PIRSR" id="PIRSR602401-1"/>
    </source>
</evidence>
<keyword evidence="14" id="KW-1185">Reference proteome</keyword>
<dbReference type="InterPro" id="IPR001128">
    <property type="entry name" value="Cyt_P450"/>
</dbReference>
<dbReference type="FunFam" id="1.10.630.10:FF:000029">
    <property type="entry name" value="Cytochrome P450 734A1"/>
    <property type="match status" value="3"/>
</dbReference>
<accession>A0A9Q0FNS9</accession>
<dbReference type="GO" id="GO:0004497">
    <property type="term" value="F:monooxygenase activity"/>
    <property type="evidence" value="ECO:0007669"/>
    <property type="project" value="UniProtKB-KW"/>
</dbReference>
<comment type="subcellular location">
    <subcellularLocation>
        <location evidence="1">Membrane</location>
        <topology evidence="1">Single-pass membrane protein</topology>
    </subcellularLocation>
</comment>
<reference evidence="13" key="2">
    <citation type="journal article" date="2023" name="Plants (Basel)">
        <title>Annotation of the Turnera subulata (Passifloraceae) Draft Genome Reveals the S-Locus Evolved after the Divergence of Turneroideae from Passifloroideae in a Stepwise Manner.</title>
        <authorList>
            <person name="Henning P.M."/>
            <person name="Roalson E.H."/>
            <person name="Mir W."/>
            <person name="McCubbin A.G."/>
            <person name="Shore J.S."/>
        </authorList>
    </citation>
    <scope>NUCLEOTIDE SEQUENCE</scope>
    <source>
        <strain evidence="13">F60SS</strain>
    </source>
</reference>
<dbReference type="InterPro" id="IPR050665">
    <property type="entry name" value="Cytochrome_P450_Monooxygen"/>
</dbReference>
<evidence type="ECO:0000256" key="7">
    <source>
        <dbReference type="ARBA" id="ARBA00023002"/>
    </source>
</evidence>
<keyword evidence="8 11" id="KW-0408">Iron</keyword>
<dbReference type="PANTHER" id="PTHR24282">
    <property type="entry name" value="CYTOCHROME P450 FAMILY MEMBER"/>
    <property type="match status" value="1"/>
</dbReference>
<dbReference type="SUPFAM" id="SSF48264">
    <property type="entry name" value="Cytochrome P450"/>
    <property type="match status" value="5"/>
</dbReference>
<dbReference type="GO" id="GO:0016020">
    <property type="term" value="C:membrane"/>
    <property type="evidence" value="ECO:0007669"/>
    <property type="project" value="UniProtKB-SubCell"/>
</dbReference>
<dbReference type="PROSITE" id="PS00086">
    <property type="entry name" value="CYTOCHROME_P450"/>
    <property type="match status" value="3"/>
</dbReference>
<sequence>MLINTNNRARVNSGKLLSLLMSPYKNQNGEEETLGIEEIIDECKTFYFAGKETTANLLCWAFILLASYQDWQDKAREEVISVWGDNELIAAENLSDLKTISLILNETLRLYPPAVMTMRETTRKVNLGNLNIPAGTQLYFFLPAVHHDTALWGEDANEFNPSRFNQSRKHLASFFPFGLGPRTCVGQNLAIVEAKVVLAMIIRHYSFSLSPTYVHAPMHFISLQPQYGAQILFRRISNLVLLSLLIFTLKFLHSILWVPMRIQHHFKKQGISGPDYHPFSTRLRTDSWVPEIVASTEEMMIKWEEIRGGRDEFEMDVYKQLHDLSAKTAFGSSYEEGKRIFALQEQQMRLASVALRSVHIPGFRFLPTKKNKERWRLEKETREAVRVLINSNSRARENSGKLLSLLMSPYKNQNGEEETLGIEEIIDECKTFYFAGKETTANLLCWALLHLALHQDWQNKAREEIISVCGDNELMVAENLSDLKNINLIINETLRLYPPGVMLMRETTKMVNLGNLNVPAGTQLYLALAAVHHDTALWGEDANEFNPSRFNQSRKHLASFFPFSLGHRTCVGQNLAIVEAKVVLAMIIRHYSFSLSRTYVHAPMFFLTLQPQYGTQILFSRISNLLLVCTIKFLHSVLWVPMRIQRHFKKQGISGPDYRPIFGNSAEIRRLFAEAQSKSTPLDHYVVSRVAPFYHHWSRRYGKTFLYWFGSTPRLAISDPDMIKEALMNTSGSFDTVKRNPQAKLLFGQGLVGLQGEQWAVHRRIINQAFNMERVKSWVPEIVASTEEMMKKWEGIRGGRDEFEMDIHEQLHDLSAEVISRTAFGSSYEEGKRIFALQEQQMHLVSLALRSVYIPGFRFLPTKKNKERWRLEKETREAIRMLINTNRRARENSGKLLSLLMSPYKNQNGEEETLGIEEVIDECKTVYFAGKETTANLLCWALVLLALHQDWQNKAREEVMSVCGDNELIVAENLSDLKTISLIISETLRLYPPAVMLMRQTTKSVTLGNLNVPSGIQLYLALTAVHHDTDPWGEDANEFNPSRFNQPRKHLASFFPFGLGPRTCVGQNLAIVEAKVVLAMIIRHYSFSLSPTYYFTMHLLLLLVISLLLLKFLHKIIWVPWRIQAHFRKQGIRGPNFRPIFGNTAEFRRRLAEARSKSMPFNHDIVFRVVAFYHEWSLRHGKPFLYWFGSVPTLAISDPDMIKEVLMNTGGGSFNKVKNNPLARLLFQQGVVALEGEKWSFHRWIANQAFSLERVKGWVPEIVASTTDMLKKWEGIRGGRDEFEMEVHKELHALTSDIISRTAFGSSYEEGNRIFKLQERQKHLAYEALGSVYIPGFRFLPTKKNRERWSLEKETRDLVRKLIMTNDTGISGNSRNYLNLLMATYKREDGEGERLGVEEIIDECKTFYFAGKESSADLLTWALLLLALHGEWQNKAREEVLFVCGDDEFPPAEKLSDLKIVNWIINETLRLYPPVVMLMRQTSKNVKLGNLNVPAGTQLYLALPAVHHDTSLWGEDANEFNPLRFKEPRTHIASFLYSMIWVPWRIQAHFRKQGIGGPKYSPIFGNTGEFRHLLAEARSKSISFNHDIVPRVIPFYCEWSRKYGKTFLFWFGSKPTLAVSDPDMIKEILVNTGGGSFEKVRSNPQARLLFGQGLIGLEGEKWALHRRISNQAYNMERVKGWVPEIVASTRKMLEKWEETRGGRDEFEMEVHQQLQDLSADIISRTAFGSSYEEGKRIFALQEQQKHLAFEALGSVYIPGFRFLPTKKNRERWRIEKETRESVRMLIKTNNKARENSRNLLSLLLSSYKNHVGEEERLGVEDIIDECKTFYFAGKETTADLLTWALLLLAVHQEWQTKAREEVVRVCGGNGFPAAEKLNELKIVGLILNETLRLYPPVVMVMRQACENVKLGKLNVPAGTQFYLALPAVHHDKAIWGEDADEFNPLRFNESKRHLASFFPFALGPRFCVGQTLAIVEAKIALAMIIKHYSFVVSPTYVHAPRLFISLQPQYGVQILLSRIFH</sequence>
<comment type="cofactor">
    <cofactor evidence="11">
        <name>heme</name>
        <dbReference type="ChEBI" id="CHEBI:30413"/>
    </cofactor>
</comment>
<evidence type="ECO:0000256" key="8">
    <source>
        <dbReference type="ARBA" id="ARBA00023004"/>
    </source>
</evidence>